<dbReference type="InterPro" id="IPR004089">
    <property type="entry name" value="MCPsignal_dom"/>
</dbReference>
<dbReference type="AlphaFoldDB" id="A0A1I4PWJ7"/>
<dbReference type="PANTHER" id="PTHR32089">
    <property type="entry name" value="METHYL-ACCEPTING CHEMOTAXIS PROTEIN MCPB"/>
    <property type="match status" value="1"/>
</dbReference>
<sequence>MIQKRVGLFHLMVVMLVGIIAPILVEYMGNLGSIISVLAVAGVSTAVLIRTWPRTGDIERSQVQSSVKQTQLIPQVDMYGISEDLSFISQQLAWVAGHSNTALKKLTKQSNTIAQESETTASSAQEASAGVEEIASNAAIVANASQQALKQCQSSSQLALNNQLQITQASNTMLEVAQVVETSVRDMEELNVASKRIGDFVGKIQGIASQTNLLALNAAIEAARAGEQGRGFAVVAEEVRKLASESEAVTHEVEETVRDITNRTNYVTEHMQGGKEKIQGIEQLARKSAESMQEIVKTVNEIEGTVEKLCSLSNDQQMTTEQMAQAVESIGSATVEIAAGTQEALKSIDQQEHDIEEVYALTKKMTAAVDKIQEVAAIFKTGKELVFGFNPFTAPQIIKENYTPILEAIAKKLGLEPKIIIVSDYDSLGRSLLKGTIDVGWFSPFAYVSAKNKGEITPLVTTVVNKNASYHGYIIARKDKAFHSIDNLQGKRFAFVDKQSASGYVYPKAMLLEQGKVPETFFSETVFLGSHNRVIDAVLDGTVDAGATYSEAVETAKEYGLAVHNLVILKQTDAIPKDVIAGRPGLDEQLLTSLKQVFIETTDRTSTHASVMKKTGLNGFIEAQDQVYDVIRKAANVLK</sequence>
<evidence type="ECO:0000256" key="5">
    <source>
        <dbReference type="SAM" id="Phobius"/>
    </source>
</evidence>
<accession>A0A1I4PWJ7</accession>
<dbReference type="Gene3D" id="1.10.287.950">
    <property type="entry name" value="Methyl-accepting chemotaxis protein"/>
    <property type="match status" value="1"/>
</dbReference>
<dbReference type="Pfam" id="PF00015">
    <property type="entry name" value="MCPsignal"/>
    <property type="match status" value="1"/>
</dbReference>
<evidence type="ECO:0000256" key="4">
    <source>
        <dbReference type="PROSITE-ProRule" id="PRU00284"/>
    </source>
</evidence>
<comment type="similarity">
    <text evidence="1">Belongs to the phosphate/phosphite/phosphonate binding protein family.</text>
</comment>
<proteinExistence type="inferred from homology"/>
<dbReference type="InterPro" id="IPR005770">
    <property type="entry name" value="PhnD"/>
</dbReference>
<dbReference type="STRING" id="1123291.SAMN04490355_107511"/>
<reference evidence="8" key="1">
    <citation type="submission" date="2016-10" db="EMBL/GenBank/DDBJ databases">
        <authorList>
            <person name="Varghese N."/>
            <person name="Submissions S."/>
        </authorList>
    </citation>
    <scope>NUCLEOTIDE SEQUENCE [LARGE SCALE GENOMIC DNA]</scope>
    <source>
        <strain evidence="8">DSM 13327</strain>
    </source>
</reference>
<feature type="domain" description="Methyl-accepting transducer" evidence="6">
    <location>
        <begin position="88"/>
        <end position="338"/>
    </location>
</feature>
<evidence type="ECO:0000313" key="7">
    <source>
        <dbReference type="EMBL" id="SFM32201.1"/>
    </source>
</evidence>
<organism evidence="7 8">
    <name type="scientific">Pelosinus propionicus DSM 13327</name>
    <dbReference type="NCBI Taxonomy" id="1123291"/>
    <lineage>
        <taxon>Bacteria</taxon>
        <taxon>Bacillati</taxon>
        <taxon>Bacillota</taxon>
        <taxon>Negativicutes</taxon>
        <taxon>Selenomonadales</taxon>
        <taxon>Sporomusaceae</taxon>
        <taxon>Pelosinus</taxon>
    </lineage>
</organism>
<keyword evidence="5" id="KW-0472">Membrane</keyword>
<evidence type="ECO:0000256" key="1">
    <source>
        <dbReference type="ARBA" id="ARBA00007162"/>
    </source>
</evidence>
<keyword evidence="2" id="KW-0732">Signal</keyword>
<dbReference type="CDD" id="cd01071">
    <property type="entry name" value="PBP2_PhnD_like"/>
    <property type="match status" value="1"/>
</dbReference>
<evidence type="ECO:0000256" key="3">
    <source>
        <dbReference type="ARBA" id="ARBA00023224"/>
    </source>
</evidence>
<name>A0A1I4PWJ7_9FIRM</name>
<dbReference type="GO" id="GO:0055085">
    <property type="term" value="P:transmembrane transport"/>
    <property type="evidence" value="ECO:0007669"/>
    <property type="project" value="InterPro"/>
</dbReference>
<gene>
    <name evidence="7" type="ORF">SAMN04490355_107511</name>
</gene>
<dbReference type="SUPFAM" id="SSF58104">
    <property type="entry name" value="Methyl-accepting chemotaxis protein (MCP) signaling domain"/>
    <property type="match status" value="1"/>
</dbReference>
<keyword evidence="5" id="KW-0812">Transmembrane</keyword>
<evidence type="ECO:0000259" key="6">
    <source>
        <dbReference type="PROSITE" id="PS50111"/>
    </source>
</evidence>
<dbReference type="SUPFAM" id="SSF53850">
    <property type="entry name" value="Periplasmic binding protein-like II"/>
    <property type="match status" value="1"/>
</dbReference>
<dbReference type="EMBL" id="FOTS01000075">
    <property type="protein sequence ID" value="SFM32201.1"/>
    <property type="molecule type" value="Genomic_DNA"/>
</dbReference>
<dbReference type="Gene3D" id="3.40.190.10">
    <property type="entry name" value="Periplasmic binding protein-like II"/>
    <property type="match status" value="2"/>
</dbReference>
<evidence type="ECO:0000313" key="8">
    <source>
        <dbReference type="Proteomes" id="UP000199520"/>
    </source>
</evidence>
<keyword evidence="3 4" id="KW-0807">Transducer</keyword>
<dbReference type="Proteomes" id="UP000199520">
    <property type="component" value="Unassembled WGS sequence"/>
</dbReference>
<keyword evidence="5" id="KW-1133">Transmembrane helix</keyword>
<evidence type="ECO:0000256" key="2">
    <source>
        <dbReference type="ARBA" id="ARBA00022729"/>
    </source>
</evidence>
<feature type="transmembrane region" description="Helical" evidence="5">
    <location>
        <begin position="7"/>
        <end position="25"/>
    </location>
</feature>
<dbReference type="NCBIfam" id="TIGR01098">
    <property type="entry name" value="3A0109s03R"/>
    <property type="match status" value="1"/>
</dbReference>
<dbReference type="Pfam" id="PF12974">
    <property type="entry name" value="Phosphonate-bd"/>
    <property type="match status" value="1"/>
</dbReference>
<dbReference type="GO" id="GO:0043190">
    <property type="term" value="C:ATP-binding cassette (ABC) transporter complex"/>
    <property type="evidence" value="ECO:0007669"/>
    <property type="project" value="InterPro"/>
</dbReference>
<dbReference type="OrthoDB" id="9781943at2"/>
<keyword evidence="8" id="KW-1185">Reference proteome</keyword>
<dbReference type="RefSeq" id="WP_090944028.1">
    <property type="nucleotide sequence ID" value="NZ_FOTS01000075.1"/>
</dbReference>
<dbReference type="PROSITE" id="PS50111">
    <property type="entry name" value="CHEMOTAXIS_TRANSDUC_2"/>
    <property type="match status" value="1"/>
</dbReference>
<dbReference type="SMART" id="SM00283">
    <property type="entry name" value="MA"/>
    <property type="match status" value="1"/>
</dbReference>
<dbReference type="CDD" id="cd11386">
    <property type="entry name" value="MCP_signal"/>
    <property type="match status" value="1"/>
</dbReference>
<dbReference type="PANTHER" id="PTHR32089:SF112">
    <property type="entry name" value="LYSOZYME-LIKE PROTEIN-RELATED"/>
    <property type="match status" value="1"/>
</dbReference>
<protein>
    <submittedName>
        <fullName evidence="7">Phosphate/phosphite/phosphonate ABC transporter binding protein</fullName>
    </submittedName>
</protein>
<dbReference type="GO" id="GO:0007165">
    <property type="term" value="P:signal transduction"/>
    <property type="evidence" value="ECO:0007669"/>
    <property type="project" value="UniProtKB-KW"/>
</dbReference>